<keyword evidence="1" id="KW-1133">Transmembrane helix</keyword>
<evidence type="ECO:0000313" key="2">
    <source>
        <dbReference type="EMBL" id="MDO0823101.1"/>
    </source>
</evidence>
<dbReference type="EMBL" id="JAMJEV010000007">
    <property type="protein sequence ID" value="MDO0823101.1"/>
    <property type="molecule type" value="Genomic_DNA"/>
</dbReference>
<accession>A0ABT8QP27</accession>
<organism evidence="2 3">
    <name type="scientific">Desulfosporosinus nitroreducens</name>
    <dbReference type="NCBI Taxonomy" id="2018668"/>
    <lineage>
        <taxon>Bacteria</taxon>
        <taxon>Bacillati</taxon>
        <taxon>Bacillota</taxon>
        <taxon>Clostridia</taxon>
        <taxon>Eubacteriales</taxon>
        <taxon>Desulfitobacteriaceae</taxon>
        <taxon>Desulfosporosinus</taxon>
    </lineage>
</organism>
<gene>
    <name evidence="2" type="ORF">M8H41_09565</name>
</gene>
<sequence>MKLFGVFLLLCVVTFAIAILMDMVALDVPFQEALAYFWEPRGLEKTMVIIGFLLTTGYILILGLRRKEKQ</sequence>
<reference evidence="2" key="1">
    <citation type="submission" date="2022-05" db="EMBL/GenBank/DDBJ databases">
        <title>Expanded diversity of anoxic marine methylotrophy in a Black Sea sulfate reducing microorganism.</title>
        <authorList>
            <person name="Fischer P.Q."/>
            <person name="Stams A.J.M."/>
            <person name="Villanueva L."/>
            <person name="Sousa D.Z."/>
        </authorList>
    </citation>
    <scope>NUCLEOTIDE SEQUENCE</scope>
    <source>
        <strain evidence="2">P130</strain>
    </source>
</reference>
<keyword evidence="1" id="KW-0472">Membrane</keyword>
<comment type="caution">
    <text evidence="2">The sequence shown here is derived from an EMBL/GenBank/DDBJ whole genome shotgun (WGS) entry which is preliminary data.</text>
</comment>
<protein>
    <submittedName>
        <fullName evidence="2">Uncharacterized protein</fullName>
    </submittedName>
</protein>
<evidence type="ECO:0000313" key="3">
    <source>
        <dbReference type="Proteomes" id="UP001176021"/>
    </source>
</evidence>
<name>A0ABT8QP27_9FIRM</name>
<evidence type="ECO:0000256" key="1">
    <source>
        <dbReference type="SAM" id="Phobius"/>
    </source>
</evidence>
<dbReference type="Proteomes" id="UP001176021">
    <property type="component" value="Unassembled WGS sequence"/>
</dbReference>
<keyword evidence="1" id="KW-0812">Transmembrane</keyword>
<feature type="transmembrane region" description="Helical" evidence="1">
    <location>
        <begin position="46"/>
        <end position="64"/>
    </location>
</feature>
<proteinExistence type="predicted"/>
<keyword evidence="3" id="KW-1185">Reference proteome</keyword>
<dbReference type="RefSeq" id="WP_252473752.1">
    <property type="nucleotide sequence ID" value="NZ_JAMHFY010000049.1"/>
</dbReference>